<organism evidence="1">
    <name type="scientific">Anguilla anguilla</name>
    <name type="common">European freshwater eel</name>
    <name type="synonym">Muraena anguilla</name>
    <dbReference type="NCBI Taxonomy" id="7936"/>
    <lineage>
        <taxon>Eukaryota</taxon>
        <taxon>Metazoa</taxon>
        <taxon>Chordata</taxon>
        <taxon>Craniata</taxon>
        <taxon>Vertebrata</taxon>
        <taxon>Euteleostomi</taxon>
        <taxon>Actinopterygii</taxon>
        <taxon>Neopterygii</taxon>
        <taxon>Teleostei</taxon>
        <taxon>Anguilliformes</taxon>
        <taxon>Anguillidae</taxon>
        <taxon>Anguilla</taxon>
    </lineage>
</organism>
<protein>
    <submittedName>
        <fullName evidence="1">Uncharacterized protein</fullName>
    </submittedName>
</protein>
<reference evidence="1" key="1">
    <citation type="submission" date="2014-11" db="EMBL/GenBank/DDBJ databases">
        <authorList>
            <person name="Amaro Gonzalez C."/>
        </authorList>
    </citation>
    <scope>NUCLEOTIDE SEQUENCE</scope>
</reference>
<dbReference type="AlphaFoldDB" id="A0A0E9VME1"/>
<sequence>MKEQNEVCQISSLRHNSFFAVSYFDKLRAGKTFIRAGSICSAENNIPRQ</sequence>
<evidence type="ECO:0000313" key="1">
    <source>
        <dbReference type="EMBL" id="JAH78393.1"/>
    </source>
</evidence>
<accession>A0A0E9VME1</accession>
<reference evidence="1" key="2">
    <citation type="journal article" date="2015" name="Fish Shellfish Immunol.">
        <title>Early steps in the European eel (Anguilla anguilla)-Vibrio vulnificus interaction in the gills: Role of the RtxA13 toxin.</title>
        <authorList>
            <person name="Callol A."/>
            <person name="Pajuelo D."/>
            <person name="Ebbesson L."/>
            <person name="Teles M."/>
            <person name="MacKenzie S."/>
            <person name="Amaro C."/>
        </authorList>
    </citation>
    <scope>NUCLEOTIDE SEQUENCE</scope>
</reference>
<dbReference type="EMBL" id="GBXM01030184">
    <property type="protein sequence ID" value="JAH78393.1"/>
    <property type="molecule type" value="Transcribed_RNA"/>
</dbReference>
<proteinExistence type="predicted"/>
<name>A0A0E9VME1_ANGAN</name>